<sequence length="298" mass="33782">MKRSFFFNLPLHLLLLPAVILVLIYSYGPMLGIVIAFQKFIPAKGFFESQFVGWKNFEYVFHLSDFPKVMINTLFISIMKIIAGLFVPLAVSLMLNEVRQHFFKRSVQTLIYLPHFLSWVILGGVLIDILSPSTGIVNSFIGIFGIEPIYFLGDNSWFPFVTVLSDVWKEFGFSTIVYLAALTGINPSMYEAAIMDGAGRLRQTWHITLPGIRYMIVLLLTLSLGNVLNAGFDQIFNLYSPQVYESGDIIDTYVYRMGLISAQFGPATAVGLFKSVISLILISTTYYLAYRFAKYRIF</sequence>
<keyword evidence="6 7" id="KW-0472">Membrane</keyword>
<evidence type="ECO:0000256" key="6">
    <source>
        <dbReference type="ARBA" id="ARBA00023136"/>
    </source>
</evidence>
<accession>A0A916Z1T2</accession>
<feature type="transmembrane region" description="Helical" evidence="7">
    <location>
        <begin position="12"/>
        <end position="37"/>
    </location>
</feature>
<feature type="transmembrane region" description="Helical" evidence="7">
    <location>
        <begin position="116"/>
        <end position="146"/>
    </location>
</feature>
<evidence type="ECO:0000313" key="9">
    <source>
        <dbReference type="EMBL" id="GGD72690.1"/>
    </source>
</evidence>
<name>A0A916Z1T2_9BACL</name>
<dbReference type="PANTHER" id="PTHR43227:SF11">
    <property type="entry name" value="BLL4140 PROTEIN"/>
    <property type="match status" value="1"/>
</dbReference>
<evidence type="ECO:0000256" key="3">
    <source>
        <dbReference type="ARBA" id="ARBA00022475"/>
    </source>
</evidence>
<dbReference type="GO" id="GO:0005886">
    <property type="term" value="C:plasma membrane"/>
    <property type="evidence" value="ECO:0007669"/>
    <property type="project" value="UniProtKB-SubCell"/>
</dbReference>
<reference evidence="9" key="2">
    <citation type="submission" date="2020-09" db="EMBL/GenBank/DDBJ databases">
        <authorList>
            <person name="Sun Q."/>
            <person name="Zhou Y."/>
        </authorList>
    </citation>
    <scope>NUCLEOTIDE SEQUENCE</scope>
    <source>
        <strain evidence="9">CGMCC 1.15178</strain>
    </source>
</reference>
<dbReference type="SUPFAM" id="SSF161098">
    <property type="entry name" value="MetI-like"/>
    <property type="match status" value="1"/>
</dbReference>
<evidence type="ECO:0000256" key="7">
    <source>
        <dbReference type="RuleBase" id="RU363032"/>
    </source>
</evidence>
<dbReference type="GO" id="GO:0055085">
    <property type="term" value="P:transmembrane transport"/>
    <property type="evidence" value="ECO:0007669"/>
    <property type="project" value="InterPro"/>
</dbReference>
<feature type="transmembrane region" description="Helical" evidence="7">
    <location>
        <begin position="267"/>
        <end position="289"/>
    </location>
</feature>
<dbReference type="Proteomes" id="UP000612456">
    <property type="component" value="Unassembled WGS sequence"/>
</dbReference>
<organism evidence="9 10">
    <name type="scientific">Paenibacillus nasutitermitis</name>
    <dbReference type="NCBI Taxonomy" id="1652958"/>
    <lineage>
        <taxon>Bacteria</taxon>
        <taxon>Bacillati</taxon>
        <taxon>Bacillota</taxon>
        <taxon>Bacilli</taxon>
        <taxon>Bacillales</taxon>
        <taxon>Paenibacillaceae</taxon>
        <taxon>Paenibacillus</taxon>
    </lineage>
</organism>
<evidence type="ECO:0000256" key="1">
    <source>
        <dbReference type="ARBA" id="ARBA00004651"/>
    </source>
</evidence>
<dbReference type="InterPro" id="IPR000515">
    <property type="entry name" value="MetI-like"/>
</dbReference>
<keyword evidence="3" id="KW-1003">Cell membrane</keyword>
<gene>
    <name evidence="9" type="ORF">GCM10010911_33190</name>
</gene>
<feature type="domain" description="ABC transmembrane type-1" evidence="8">
    <location>
        <begin position="70"/>
        <end position="285"/>
    </location>
</feature>
<keyword evidence="2 7" id="KW-0813">Transport</keyword>
<dbReference type="RefSeq" id="WP_188993032.1">
    <property type="nucleotide sequence ID" value="NZ_BMHP01000002.1"/>
</dbReference>
<proteinExistence type="inferred from homology"/>
<comment type="similarity">
    <text evidence="7">Belongs to the binding-protein-dependent transport system permease family.</text>
</comment>
<feature type="transmembrane region" description="Helical" evidence="7">
    <location>
        <begin position="171"/>
        <end position="190"/>
    </location>
</feature>
<evidence type="ECO:0000259" key="8">
    <source>
        <dbReference type="PROSITE" id="PS50928"/>
    </source>
</evidence>
<feature type="transmembrane region" description="Helical" evidence="7">
    <location>
        <begin position="69"/>
        <end position="95"/>
    </location>
</feature>
<evidence type="ECO:0000256" key="2">
    <source>
        <dbReference type="ARBA" id="ARBA00022448"/>
    </source>
</evidence>
<dbReference type="PROSITE" id="PS50928">
    <property type="entry name" value="ABC_TM1"/>
    <property type="match status" value="1"/>
</dbReference>
<evidence type="ECO:0000256" key="4">
    <source>
        <dbReference type="ARBA" id="ARBA00022692"/>
    </source>
</evidence>
<dbReference type="Gene3D" id="1.10.3720.10">
    <property type="entry name" value="MetI-like"/>
    <property type="match status" value="1"/>
</dbReference>
<dbReference type="Pfam" id="PF00528">
    <property type="entry name" value="BPD_transp_1"/>
    <property type="match status" value="1"/>
</dbReference>
<keyword evidence="10" id="KW-1185">Reference proteome</keyword>
<reference evidence="9" key="1">
    <citation type="journal article" date="2014" name="Int. J. Syst. Evol. Microbiol.">
        <title>Complete genome sequence of Corynebacterium casei LMG S-19264T (=DSM 44701T), isolated from a smear-ripened cheese.</title>
        <authorList>
            <consortium name="US DOE Joint Genome Institute (JGI-PGF)"/>
            <person name="Walter F."/>
            <person name="Albersmeier A."/>
            <person name="Kalinowski J."/>
            <person name="Ruckert C."/>
        </authorList>
    </citation>
    <scope>NUCLEOTIDE SEQUENCE</scope>
    <source>
        <strain evidence="9">CGMCC 1.15178</strain>
    </source>
</reference>
<evidence type="ECO:0000256" key="5">
    <source>
        <dbReference type="ARBA" id="ARBA00022989"/>
    </source>
</evidence>
<keyword evidence="4 7" id="KW-0812">Transmembrane</keyword>
<dbReference type="PANTHER" id="PTHR43227">
    <property type="entry name" value="BLL4140 PROTEIN"/>
    <property type="match status" value="1"/>
</dbReference>
<protein>
    <submittedName>
        <fullName evidence="9">Sugar ABC transporter permease</fullName>
    </submittedName>
</protein>
<dbReference type="InterPro" id="IPR050809">
    <property type="entry name" value="UgpAE/MalFG_permease"/>
</dbReference>
<comment type="subcellular location">
    <subcellularLocation>
        <location evidence="1 7">Cell membrane</location>
        <topology evidence="1 7">Multi-pass membrane protein</topology>
    </subcellularLocation>
</comment>
<comment type="caution">
    <text evidence="9">The sequence shown here is derived from an EMBL/GenBank/DDBJ whole genome shotgun (WGS) entry which is preliminary data.</text>
</comment>
<dbReference type="EMBL" id="BMHP01000002">
    <property type="protein sequence ID" value="GGD72690.1"/>
    <property type="molecule type" value="Genomic_DNA"/>
</dbReference>
<keyword evidence="5 7" id="KW-1133">Transmembrane helix</keyword>
<dbReference type="AlphaFoldDB" id="A0A916Z1T2"/>
<feature type="transmembrane region" description="Helical" evidence="7">
    <location>
        <begin position="211"/>
        <end position="232"/>
    </location>
</feature>
<dbReference type="InterPro" id="IPR035906">
    <property type="entry name" value="MetI-like_sf"/>
</dbReference>
<evidence type="ECO:0000313" key="10">
    <source>
        <dbReference type="Proteomes" id="UP000612456"/>
    </source>
</evidence>
<dbReference type="CDD" id="cd06261">
    <property type="entry name" value="TM_PBP2"/>
    <property type="match status" value="1"/>
</dbReference>